<dbReference type="Proteomes" id="UP001281761">
    <property type="component" value="Unassembled WGS sequence"/>
</dbReference>
<evidence type="ECO:0000313" key="2">
    <source>
        <dbReference type="EMBL" id="KAK2950522.1"/>
    </source>
</evidence>
<reference evidence="2 3" key="1">
    <citation type="journal article" date="2022" name="bioRxiv">
        <title>Genomics of Preaxostyla Flagellates Illuminates Evolutionary Transitions and the Path Towards Mitochondrial Loss.</title>
        <authorList>
            <person name="Novak L.V.F."/>
            <person name="Treitli S.C."/>
            <person name="Pyrih J."/>
            <person name="Halakuc P."/>
            <person name="Pipaliya S.V."/>
            <person name="Vacek V."/>
            <person name="Brzon O."/>
            <person name="Soukal P."/>
            <person name="Eme L."/>
            <person name="Dacks J.B."/>
            <person name="Karnkowska A."/>
            <person name="Elias M."/>
            <person name="Hampl V."/>
        </authorList>
    </citation>
    <scope>NUCLEOTIDE SEQUENCE [LARGE SCALE GENOMIC DNA]</scope>
    <source>
        <strain evidence="2">NAU3</strain>
        <tissue evidence="2">Gut</tissue>
    </source>
</reference>
<keyword evidence="3" id="KW-1185">Reference proteome</keyword>
<keyword evidence="1" id="KW-0812">Transmembrane</keyword>
<accession>A0ABQ9XGQ5</accession>
<evidence type="ECO:0000313" key="3">
    <source>
        <dbReference type="Proteomes" id="UP001281761"/>
    </source>
</evidence>
<proteinExistence type="predicted"/>
<comment type="caution">
    <text evidence="2">The sequence shown here is derived from an EMBL/GenBank/DDBJ whole genome shotgun (WGS) entry which is preliminary data.</text>
</comment>
<protein>
    <submittedName>
        <fullName evidence="2">Uncharacterized protein</fullName>
    </submittedName>
</protein>
<evidence type="ECO:0000256" key="1">
    <source>
        <dbReference type="SAM" id="Phobius"/>
    </source>
</evidence>
<keyword evidence="1" id="KW-1133">Transmembrane helix</keyword>
<feature type="transmembrane region" description="Helical" evidence="1">
    <location>
        <begin position="12"/>
        <end position="33"/>
    </location>
</feature>
<organism evidence="2 3">
    <name type="scientific">Blattamonas nauphoetae</name>
    <dbReference type="NCBI Taxonomy" id="2049346"/>
    <lineage>
        <taxon>Eukaryota</taxon>
        <taxon>Metamonada</taxon>
        <taxon>Preaxostyla</taxon>
        <taxon>Oxymonadida</taxon>
        <taxon>Blattamonas</taxon>
    </lineage>
</organism>
<sequence>MGVFGVVAGDMLIIAFISLSLIVPLISSIIPVMPSLGTETQKLISSEDFSPFLKWDATTEIQVDSVSPIFQGQQIRIQYRQFVGDCRARPHKSRCCVRGFSGCAMLFVPYLDCQRYSPLPSSMAQMSSFLRLPDPSFLQPRFQSPFNTSLA</sequence>
<gene>
    <name evidence="2" type="ORF">BLNAU_14515</name>
</gene>
<dbReference type="EMBL" id="JARBJD010000134">
    <property type="protein sequence ID" value="KAK2950522.1"/>
    <property type="molecule type" value="Genomic_DNA"/>
</dbReference>
<keyword evidence="1" id="KW-0472">Membrane</keyword>
<name>A0ABQ9XGQ5_9EUKA</name>